<keyword evidence="1" id="KW-0472">Membrane</keyword>
<accession>A0ABS8A2Z2</accession>
<proteinExistence type="predicted"/>
<evidence type="ECO:0000313" key="3">
    <source>
        <dbReference type="Proteomes" id="UP000618240"/>
    </source>
</evidence>
<dbReference type="EMBL" id="JAERSE020000002">
    <property type="protein sequence ID" value="MCA6067245.1"/>
    <property type="molecule type" value="Genomic_DNA"/>
</dbReference>
<evidence type="ECO:0000256" key="1">
    <source>
        <dbReference type="SAM" id="Phobius"/>
    </source>
</evidence>
<keyword evidence="3" id="KW-1185">Reference proteome</keyword>
<feature type="transmembrane region" description="Helical" evidence="1">
    <location>
        <begin position="10"/>
        <end position="28"/>
    </location>
</feature>
<comment type="caution">
    <text evidence="2">The sequence shown here is derived from an EMBL/GenBank/DDBJ whole genome shotgun (WGS) entry which is preliminary data.</text>
</comment>
<dbReference type="RefSeq" id="WP_225687788.1">
    <property type="nucleotide sequence ID" value="NZ_JAERSE020000002.1"/>
</dbReference>
<name>A0ABS8A2Z2_9FLAO</name>
<feature type="transmembrane region" description="Helical" evidence="1">
    <location>
        <begin position="34"/>
        <end position="54"/>
    </location>
</feature>
<reference evidence="2 3" key="1">
    <citation type="submission" date="2021-09" db="EMBL/GenBank/DDBJ databases">
        <title>Genome sequencing and assembly of Chryseobacterium sp. RG1.</title>
        <authorList>
            <person name="Chhetri G."/>
        </authorList>
    </citation>
    <scope>NUCLEOTIDE SEQUENCE [LARGE SCALE GENOMIC DNA]</scope>
    <source>
        <strain evidence="2 3">RG1</strain>
    </source>
</reference>
<gene>
    <name evidence="2" type="ORF">JI747_008665</name>
</gene>
<sequence length="423" mass="48867">MKTFLFILKILRWSLGILFLFVSFGLLIEQRFELVAVVLVLILFLIPLTGDFIIDKIMKISLDGTHQILRKINYSDLQTILPTYQQNVLNHKKALTDKQKIKLGKKVYYNTLCNVISDFNLTQDKILKLNEIKVYFNLSDQQVFLEKNKISEKIVKNLVQKCYVDQVLTDSENQQIINIATFLQFPLDKTDVIKNKIAFSLFNTILEEKISDKRLSPMEETELKQATRNLKIDHQNIKTFISDRKIKTLQHAKFLWNLDHGIFPLIYNPPITLNRDEQCYLNMNAKLIENKLVHTGYSRTSSSVSFKVMKGVNARVGGGRYRPVKENVTQMHPGTLFLTNARIVFNAGGKSFQIPFSKLISHDLTGGNFELVVQNKSYSLRLNRNETEILSLGLSSSIRQYRNANDHIKIQAMREISMNEVFV</sequence>
<keyword evidence="1" id="KW-1133">Transmembrane helix</keyword>
<evidence type="ECO:0000313" key="2">
    <source>
        <dbReference type="EMBL" id="MCA6067245.1"/>
    </source>
</evidence>
<protein>
    <submittedName>
        <fullName evidence="2">Uncharacterized protein</fullName>
    </submittedName>
</protein>
<organism evidence="2 3">
    <name type="scientific">Chryseobacterium tagetis</name>
    <dbReference type="NCBI Taxonomy" id="2801334"/>
    <lineage>
        <taxon>Bacteria</taxon>
        <taxon>Pseudomonadati</taxon>
        <taxon>Bacteroidota</taxon>
        <taxon>Flavobacteriia</taxon>
        <taxon>Flavobacteriales</taxon>
        <taxon>Weeksellaceae</taxon>
        <taxon>Chryseobacterium group</taxon>
        <taxon>Chryseobacterium</taxon>
    </lineage>
</organism>
<keyword evidence="1" id="KW-0812">Transmembrane</keyword>
<dbReference type="Proteomes" id="UP000618240">
    <property type="component" value="Unassembled WGS sequence"/>
</dbReference>